<keyword evidence="1" id="KW-0732">Signal</keyword>
<name>A0A3D4V5B8_9BACT</name>
<dbReference type="OMA" id="WIANANH"/>
<gene>
    <name evidence="2" type="ORF">DGD08_03830</name>
</gene>
<dbReference type="EMBL" id="DPIY01000005">
    <property type="protein sequence ID" value="HCT56323.1"/>
    <property type="molecule type" value="Genomic_DNA"/>
</dbReference>
<comment type="caution">
    <text evidence="2">The sequence shown here is derived from an EMBL/GenBank/DDBJ whole genome shotgun (WGS) entry which is preliminary data.</text>
</comment>
<dbReference type="InterPro" id="IPR007433">
    <property type="entry name" value="DUF481"/>
</dbReference>
<evidence type="ECO:0000313" key="3">
    <source>
        <dbReference type="Proteomes" id="UP000264071"/>
    </source>
</evidence>
<dbReference type="Proteomes" id="UP000264071">
    <property type="component" value="Unassembled WGS sequence"/>
</dbReference>
<dbReference type="Pfam" id="PF04338">
    <property type="entry name" value="DUF481"/>
    <property type="match status" value="1"/>
</dbReference>
<evidence type="ECO:0000256" key="1">
    <source>
        <dbReference type="SAM" id="SignalP"/>
    </source>
</evidence>
<organism evidence="2 3">
    <name type="scientific">Gemmatimonas aurantiaca</name>
    <dbReference type="NCBI Taxonomy" id="173480"/>
    <lineage>
        <taxon>Bacteria</taxon>
        <taxon>Pseudomonadati</taxon>
        <taxon>Gemmatimonadota</taxon>
        <taxon>Gemmatimonadia</taxon>
        <taxon>Gemmatimonadales</taxon>
        <taxon>Gemmatimonadaceae</taxon>
        <taxon>Gemmatimonas</taxon>
    </lineage>
</organism>
<dbReference type="AlphaFoldDB" id="A0A3D4V5B8"/>
<protein>
    <submittedName>
        <fullName evidence="2">DUF481 domain-containing protein</fullName>
    </submittedName>
</protein>
<feature type="signal peptide" evidence="1">
    <location>
        <begin position="1"/>
        <end position="25"/>
    </location>
</feature>
<evidence type="ECO:0000313" key="2">
    <source>
        <dbReference type="EMBL" id="HCT56323.1"/>
    </source>
</evidence>
<reference evidence="2 3" key="1">
    <citation type="journal article" date="2018" name="Nat. Biotechnol.">
        <title>A standardized bacterial taxonomy based on genome phylogeny substantially revises the tree of life.</title>
        <authorList>
            <person name="Parks D.H."/>
            <person name="Chuvochina M."/>
            <person name="Waite D.W."/>
            <person name="Rinke C."/>
            <person name="Skarshewski A."/>
            <person name="Chaumeil P.A."/>
            <person name="Hugenholtz P."/>
        </authorList>
    </citation>
    <scope>NUCLEOTIDE SEQUENCE [LARGE SCALE GENOMIC DNA]</scope>
    <source>
        <strain evidence="2">UBA8844</strain>
    </source>
</reference>
<sequence>MRTHLFVTAAALVAAGALAPAIVSAQDAPPPPKKNLEVTGTAGFAQTSGNANATTTNFGNKVKYTARGWTLGEDLAFFYGEAENKVNANFWNGGLRAERRIMERIGLFVATRYDRNVLQGIAHRFEEGFGVDVKAIATPRDQLSFQVGGSLFQQRLTAGSTATAKRNFPAARLGLDYKHSFTELAYFQQTGEYLPNLSDSEAYLMNTESALVAPLSRRLGLKLSYVVRYNNAPPVRENVRLKTTDTFFSSGITVSF</sequence>
<accession>A0A3D4V5B8</accession>
<feature type="chain" id="PRO_5017807577" evidence="1">
    <location>
        <begin position="26"/>
        <end position="256"/>
    </location>
</feature>
<proteinExistence type="predicted"/>